<gene>
    <name evidence="3" type="ORF">OO013_04420</name>
</gene>
<comment type="similarity">
    <text evidence="1">Belongs to the CIA30 family.</text>
</comment>
<feature type="domain" description="NADH:ubiquinone oxidoreductase intermediate-associated protein 30" evidence="2">
    <location>
        <begin position="8"/>
        <end position="158"/>
    </location>
</feature>
<dbReference type="PANTHER" id="PTHR13194:SF19">
    <property type="entry name" value="NAD(P)-BINDING ROSSMANN-FOLD SUPERFAMILY PROTEIN"/>
    <property type="match status" value="1"/>
</dbReference>
<dbReference type="InterPro" id="IPR039131">
    <property type="entry name" value="NDUFAF1"/>
</dbReference>
<keyword evidence="4" id="KW-1185">Reference proteome</keyword>
<organism evidence="3 4">
    <name type="scientific">Mangrovivirga halotolerans</name>
    <dbReference type="NCBI Taxonomy" id="2993936"/>
    <lineage>
        <taxon>Bacteria</taxon>
        <taxon>Pseudomonadati</taxon>
        <taxon>Bacteroidota</taxon>
        <taxon>Cytophagia</taxon>
        <taxon>Cytophagales</taxon>
        <taxon>Mangrovivirgaceae</taxon>
        <taxon>Mangrovivirga</taxon>
    </lineage>
</organism>
<evidence type="ECO:0000259" key="2">
    <source>
        <dbReference type="Pfam" id="PF08547"/>
    </source>
</evidence>
<dbReference type="PANTHER" id="PTHR13194">
    <property type="entry name" value="COMPLEX I INTERMEDIATE-ASSOCIATED PROTEIN 30"/>
    <property type="match status" value="1"/>
</dbReference>
<protein>
    <submittedName>
        <fullName evidence="3">CIA30 family protein</fullName>
    </submittedName>
</protein>
<name>A0ABT3RPK1_9BACT</name>
<dbReference type="EMBL" id="JAPFQN010000003">
    <property type="protein sequence ID" value="MCX2743095.1"/>
    <property type="molecule type" value="Genomic_DNA"/>
</dbReference>
<dbReference type="RefSeq" id="WP_266055466.1">
    <property type="nucleotide sequence ID" value="NZ_JAPFQN010000003.1"/>
</dbReference>
<dbReference type="SUPFAM" id="SSF49785">
    <property type="entry name" value="Galactose-binding domain-like"/>
    <property type="match status" value="1"/>
</dbReference>
<dbReference type="InterPro" id="IPR008979">
    <property type="entry name" value="Galactose-bd-like_sf"/>
</dbReference>
<dbReference type="InterPro" id="IPR013857">
    <property type="entry name" value="NADH-UbQ_OxRdtase-assoc_prot30"/>
</dbReference>
<dbReference type="Pfam" id="PF08547">
    <property type="entry name" value="CIA30"/>
    <property type="match status" value="1"/>
</dbReference>
<dbReference type="Gene3D" id="2.60.120.430">
    <property type="entry name" value="Galactose-binding lectin"/>
    <property type="match status" value="1"/>
</dbReference>
<sequence>MTTTIEIFDFKKNSDISEWKIVNDDVMGGVSNSQFYLSNSGHGVFKGHVSLENNGGFCSVRHRFDINKINNYSSIVIKVKGEGKRYQLRIKKSQNDSHSYIHYFDTSGNWEIIEIPLNQLIPWYRGNKLNIPDFQGNQIQEIGFLIGNKKEEDFKLLIDNIYIKSEK</sequence>
<reference evidence="3 4" key="1">
    <citation type="submission" date="2022-11" db="EMBL/GenBank/DDBJ databases">
        <title>The characterization of three novel Bacteroidetes species and genomic analysis of their roles in tidal elemental geochemical cycles.</title>
        <authorList>
            <person name="Ma K."/>
        </authorList>
    </citation>
    <scope>NUCLEOTIDE SEQUENCE [LARGE SCALE GENOMIC DNA]</scope>
    <source>
        <strain evidence="3 4">M17</strain>
    </source>
</reference>
<evidence type="ECO:0000256" key="1">
    <source>
        <dbReference type="ARBA" id="ARBA00007884"/>
    </source>
</evidence>
<evidence type="ECO:0000313" key="3">
    <source>
        <dbReference type="EMBL" id="MCX2743095.1"/>
    </source>
</evidence>
<dbReference type="Proteomes" id="UP001209885">
    <property type="component" value="Unassembled WGS sequence"/>
</dbReference>
<comment type="caution">
    <text evidence="3">The sequence shown here is derived from an EMBL/GenBank/DDBJ whole genome shotgun (WGS) entry which is preliminary data.</text>
</comment>
<proteinExistence type="inferred from homology"/>
<accession>A0ABT3RPK1</accession>
<evidence type="ECO:0000313" key="4">
    <source>
        <dbReference type="Proteomes" id="UP001209885"/>
    </source>
</evidence>